<proteinExistence type="predicted"/>
<comment type="caution">
    <text evidence="1">The sequence shown here is derived from an EMBL/GenBank/DDBJ whole genome shotgun (WGS) entry which is preliminary data.</text>
</comment>
<name>A0ACC0JTR8_CHOFU</name>
<protein>
    <submittedName>
        <fullName evidence="1">Uncharacterized protein</fullName>
    </submittedName>
</protein>
<organism evidence="1 2">
    <name type="scientific">Choristoneura fumiferana</name>
    <name type="common">Spruce budworm moth</name>
    <name type="synonym">Archips fumiferana</name>
    <dbReference type="NCBI Taxonomy" id="7141"/>
    <lineage>
        <taxon>Eukaryota</taxon>
        <taxon>Metazoa</taxon>
        <taxon>Ecdysozoa</taxon>
        <taxon>Arthropoda</taxon>
        <taxon>Hexapoda</taxon>
        <taxon>Insecta</taxon>
        <taxon>Pterygota</taxon>
        <taxon>Neoptera</taxon>
        <taxon>Endopterygota</taxon>
        <taxon>Lepidoptera</taxon>
        <taxon>Glossata</taxon>
        <taxon>Ditrysia</taxon>
        <taxon>Tortricoidea</taxon>
        <taxon>Tortricidae</taxon>
        <taxon>Tortricinae</taxon>
        <taxon>Choristoneura</taxon>
    </lineage>
</organism>
<sequence length="198" mass="22715">MRVKPDLTFSKLDEETGGQLDKMFNKKDCMVEINPGRVVLPADYMTIGEDILNMEVLDTDVWMCSYPRTVELSSIMVDSHNEWHNESVKGTSVDLVKYRLARPRYIRSHLPWELLPVDIQREDGSAKTKLVWLLKNLVRPDGARQPSRISPSSLGYSRRRRRPFLTPHSSSWSVRVAAAAESRAPVRKGYEIARNMSN</sequence>
<gene>
    <name evidence="1" type="ORF">MSG28_001991</name>
</gene>
<evidence type="ECO:0000313" key="1">
    <source>
        <dbReference type="EMBL" id="KAI8427455.1"/>
    </source>
</evidence>
<evidence type="ECO:0000313" key="2">
    <source>
        <dbReference type="Proteomes" id="UP001064048"/>
    </source>
</evidence>
<keyword evidence="2" id="KW-1185">Reference proteome</keyword>
<accession>A0ACC0JTR8</accession>
<dbReference type="EMBL" id="CM046103">
    <property type="protein sequence ID" value="KAI8427455.1"/>
    <property type="molecule type" value="Genomic_DNA"/>
</dbReference>
<reference evidence="1 2" key="1">
    <citation type="journal article" date="2022" name="Genome Biol. Evol.">
        <title>The Spruce Budworm Genome: Reconstructing the Evolutionary History of Antifreeze Proteins.</title>
        <authorList>
            <person name="Beliveau C."/>
            <person name="Gagne P."/>
            <person name="Picq S."/>
            <person name="Vernygora O."/>
            <person name="Keeling C.I."/>
            <person name="Pinkney K."/>
            <person name="Doucet D."/>
            <person name="Wen F."/>
            <person name="Johnston J.S."/>
            <person name="Maaroufi H."/>
            <person name="Boyle B."/>
            <person name="Laroche J."/>
            <person name="Dewar K."/>
            <person name="Juretic N."/>
            <person name="Blackburn G."/>
            <person name="Nisole A."/>
            <person name="Brunet B."/>
            <person name="Brandao M."/>
            <person name="Lumley L."/>
            <person name="Duan J."/>
            <person name="Quan G."/>
            <person name="Lucarotti C.J."/>
            <person name="Roe A.D."/>
            <person name="Sperling F.A.H."/>
            <person name="Levesque R.C."/>
            <person name="Cusson M."/>
        </authorList>
    </citation>
    <scope>NUCLEOTIDE SEQUENCE [LARGE SCALE GENOMIC DNA]</scope>
    <source>
        <strain evidence="1">Glfc:IPQL:Cfum</strain>
    </source>
</reference>
<dbReference type="Proteomes" id="UP001064048">
    <property type="component" value="Chromosome 3"/>
</dbReference>